<evidence type="ECO:0000256" key="3">
    <source>
        <dbReference type="ARBA" id="ARBA00022723"/>
    </source>
</evidence>
<dbReference type="PRINTS" id="PR00480">
    <property type="entry name" value="ASTACIN"/>
</dbReference>
<feature type="signal peptide" evidence="9">
    <location>
        <begin position="1"/>
        <end position="20"/>
    </location>
</feature>
<gene>
    <name evidence="11" type="ORF">X975_25940</name>
</gene>
<dbReference type="PANTHER" id="PTHR10127:SF780">
    <property type="entry name" value="METALLOENDOPEPTIDASE"/>
    <property type="match status" value="1"/>
</dbReference>
<name>A0A087U675_STEMI</name>
<evidence type="ECO:0000259" key="10">
    <source>
        <dbReference type="PROSITE" id="PS51864"/>
    </source>
</evidence>
<evidence type="ECO:0000256" key="4">
    <source>
        <dbReference type="ARBA" id="ARBA00022801"/>
    </source>
</evidence>
<dbReference type="Proteomes" id="UP000054359">
    <property type="component" value="Unassembled WGS sequence"/>
</dbReference>
<evidence type="ECO:0000313" key="12">
    <source>
        <dbReference type="Proteomes" id="UP000054359"/>
    </source>
</evidence>
<comment type="subunit">
    <text evidence="1">Monomer.</text>
</comment>
<feature type="binding site" evidence="8">
    <location>
        <position position="192"/>
    </location>
    <ligand>
        <name>Zn(2+)</name>
        <dbReference type="ChEBI" id="CHEBI:29105"/>
        <note>catalytic</note>
    </ligand>
</feature>
<dbReference type="EMBL" id="KK118388">
    <property type="protein sequence ID" value="KFM72864.1"/>
    <property type="molecule type" value="Genomic_DNA"/>
</dbReference>
<evidence type="ECO:0000256" key="2">
    <source>
        <dbReference type="ARBA" id="ARBA00022670"/>
    </source>
</evidence>
<dbReference type="PANTHER" id="PTHR10127">
    <property type="entry name" value="DISCOIDIN, CUB, EGF, LAMININ , AND ZINC METALLOPROTEASE DOMAIN CONTAINING"/>
    <property type="match status" value="1"/>
</dbReference>
<protein>
    <recommendedName>
        <fullName evidence="9">Metalloendopeptidase</fullName>
        <ecNumber evidence="9">3.4.24.-</ecNumber>
    </recommendedName>
</protein>
<evidence type="ECO:0000256" key="5">
    <source>
        <dbReference type="ARBA" id="ARBA00022833"/>
    </source>
</evidence>
<dbReference type="InterPro" id="IPR024079">
    <property type="entry name" value="MetalloPept_cat_dom_sf"/>
</dbReference>
<keyword evidence="9" id="KW-0732">Signal</keyword>
<evidence type="ECO:0000256" key="8">
    <source>
        <dbReference type="PROSITE-ProRule" id="PRU01211"/>
    </source>
</evidence>
<dbReference type="Pfam" id="PF01400">
    <property type="entry name" value="Astacin"/>
    <property type="match status" value="1"/>
</dbReference>
<keyword evidence="3 8" id="KW-0479">Metal-binding</keyword>
<feature type="chain" id="PRO_5005106471" description="Metalloendopeptidase" evidence="9">
    <location>
        <begin position="21"/>
        <end position="281"/>
    </location>
</feature>
<accession>A0A087U675</accession>
<sequence length="281" mass="32090">MAVSAAHVLWLFSAVICVSSSPLEDASDKGPEYLDMLLSTGQYEEFSKELQIDNVDLVRPAEGERSIDPMFNKGLELGDILLTRKQMEQARQGIRFDKYGGNKWSGRQIPFAISNSYESTYRAAINEAINVWNSQVSCLKFVPWRWWQRDYVFFFNGNGCYSNLGKVGGKQSISLSTRGCFRQGTILHEMIHASGTTHEQNRSDRDEYIKVLFENIPEEWRSQYEKTNPADFGLQGSYDYYSVMHYPMQAPGTNKPAFQILKPGIDESRIGQREGFTQIDL</sequence>
<comment type="cofactor">
    <cofactor evidence="8 9">
        <name>Zn(2+)</name>
        <dbReference type="ChEBI" id="CHEBI:29105"/>
    </cofactor>
    <text evidence="8 9">Binds 1 zinc ion per subunit.</text>
</comment>
<dbReference type="CDD" id="cd04280">
    <property type="entry name" value="ZnMc_astacin_like"/>
    <property type="match status" value="1"/>
</dbReference>
<comment type="function">
    <text evidence="7">Zinc metalloprotease. Provoques deadhesion of endothelial cells from cell cultures, and also degradation of fibronectin, fibrinogen and gelatin in vitro. Its role in the venom is not fully understood but it might act as a spreading factor that facilitates diffusion of other venom toxins. Alternatively, it might be involved in the proteolytic processing of other venom toxins or it might play a role in extra-oral digestion of prey.</text>
</comment>
<keyword evidence="6 8" id="KW-0482">Metalloprotease</keyword>
<dbReference type="OMA" id="CYSNLGK"/>
<dbReference type="STRING" id="407821.A0A087U675"/>
<dbReference type="PROSITE" id="PS51864">
    <property type="entry name" value="ASTACIN"/>
    <property type="match status" value="1"/>
</dbReference>
<evidence type="ECO:0000313" key="11">
    <source>
        <dbReference type="EMBL" id="KFM72864.1"/>
    </source>
</evidence>
<dbReference type="OrthoDB" id="6422320at2759"/>
<dbReference type="InterPro" id="IPR034035">
    <property type="entry name" value="Astacin-like_dom"/>
</dbReference>
<keyword evidence="4 8" id="KW-0378">Hydrolase</keyword>
<evidence type="ECO:0000256" key="7">
    <source>
        <dbReference type="ARBA" id="ARBA00025529"/>
    </source>
</evidence>
<dbReference type="EC" id="3.4.24.-" evidence="9"/>
<dbReference type="GO" id="GO:0006508">
    <property type="term" value="P:proteolysis"/>
    <property type="evidence" value="ECO:0007669"/>
    <property type="project" value="UniProtKB-KW"/>
</dbReference>
<dbReference type="SUPFAM" id="SSF55486">
    <property type="entry name" value="Metalloproteases ('zincins'), catalytic domain"/>
    <property type="match status" value="1"/>
</dbReference>
<keyword evidence="12" id="KW-1185">Reference proteome</keyword>
<keyword evidence="2 8" id="KW-0645">Protease</keyword>
<dbReference type="InterPro" id="IPR006026">
    <property type="entry name" value="Peptidase_Metallo"/>
</dbReference>
<feature type="domain" description="Peptidase M12A" evidence="10">
    <location>
        <begin position="92"/>
        <end position="281"/>
    </location>
</feature>
<evidence type="ECO:0000256" key="6">
    <source>
        <dbReference type="ARBA" id="ARBA00023049"/>
    </source>
</evidence>
<comment type="caution">
    <text evidence="8">Lacks conserved residue(s) required for the propagation of feature annotation.</text>
</comment>
<organism evidence="11 12">
    <name type="scientific">Stegodyphus mimosarum</name>
    <name type="common">African social velvet spider</name>
    <dbReference type="NCBI Taxonomy" id="407821"/>
    <lineage>
        <taxon>Eukaryota</taxon>
        <taxon>Metazoa</taxon>
        <taxon>Ecdysozoa</taxon>
        <taxon>Arthropoda</taxon>
        <taxon>Chelicerata</taxon>
        <taxon>Arachnida</taxon>
        <taxon>Araneae</taxon>
        <taxon>Araneomorphae</taxon>
        <taxon>Entelegynae</taxon>
        <taxon>Eresoidea</taxon>
        <taxon>Eresidae</taxon>
        <taxon>Stegodyphus</taxon>
    </lineage>
</organism>
<keyword evidence="5 8" id="KW-0862">Zinc</keyword>
<reference evidence="11 12" key="1">
    <citation type="submission" date="2013-11" db="EMBL/GenBank/DDBJ databases">
        <title>Genome sequencing of Stegodyphus mimosarum.</title>
        <authorList>
            <person name="Bechsgaard J."/>
        </authorList>
    </citation>
    <scope>NUCLEOTIDE SEQUENCE [LARGE SCALE GENOMIC DNA]</scope>
</reference>
<dbReference type="SMART" id="SM00235">
    <property type="entry name" value="ZnMc"/>
    <property type="match status" value="1"/>
</dbReference>
<evidence type="ECO:0000256" key="9">
    <source>
        <dbReference type="RuleBase" id="RU361183"/>
    </source>
</evidence>
<dbReference type="GO" id="GO:0008270">
    <property type="term" value="F:zinc ion binding"/>
    <property type="evidence" value="ECO:0007669"/>
    <property type="project" value="UniProtKB-UniRule"/>
</dbReference>
<proteinExistence type="predicted"/>
<dbReference type="InterPro" id="IPR001506">
    <property type="entry name" value="Peptidase_M12A"/>
</dbReference>
<dbReference type="AlphaFoldDB" id="A0A087U675"/>
<evidence type="ECO:0000256" key="1">
    <source>
        <dbReference type="ARBA" id="ARBA00011245"/>
    </source>
</evidence>
<dbReference type="Gene3D" id="3.40.390.10">
    <property type="entry name" value="Collagenase (Catalytic Domain)"/>
    <property type="match status" value="1"/>
</dbReference>
<dbReference type="GO" id="GO:0004222">
    <property type="term" value="F:metalloendopeptidase activity"/>
    <property type="evidence" value="ECO:0007669"/>
    <property type="project" value="UniProtKB-UniRule"/>
</dbReference>
<feature type="binding site" evidence="8">
    <location>
        <position position="198"/>
    </location>
    <ligand>
        <name>Zn(2+)</name>
        <dbReference type="ChEBI" id="CHEBI:29105"/>
        <note>catalytic</note>
    </ligand>
</feature>
<feature type="non-terminal residue" evidence="11">
    <location>
        <position position="281"/>
    </location>
</feature>
<feature type="binding site" evidence="8">
    <location>
        <position position="188"/>
    </location>
    <ligand>
        <name>Zn(2+)</name>
        <dbReference type="ChEBI" id="CHEBI:29105"/>
        <note>catalytic</note>
    </ligand>
</feature>
<feature type="active site" evidence="8">
    <location>
        <position position="189"/>
    </location>
</feature>